<feature type="transmembrane region" description="Helical" evidence="7">
    <location>
        <begin position="203"/>
        <end position="221"/>
    </location>
</feature>
<reference evidence="10 11" key="1">
    <citation type="submission" date="2020-10" db="EMBL/GenBank/DDBJ databases">
        <title>Ca. Dormibacterota MAGs.</title>
        <authorList>
            <person name="Montgomery K."/>
        </authorList>
    </citation>
    <scope>NUCLEOTIDE SEQUENCE [LARGE SCALE GENOMIC DNA]</scope>
    <source>
        <strain evidence="10">Mitchell_Peninsula_5</strain>
    </source>
</reference>
<dbReference type="InterPro" id="IPR007831">
    <property type="entry name" value="T2SS_GspE_N"/>
</dbReference>
<sequence>MAVVKKEDHAVARLGELLVRRGAVDEAALSQGLARHRRDRIPLGEALILGGAARQDDVWNALATQWGCGVVDLDNHWVDPAIANELDAADAIARRVLPIRAREGVAVVAMANPRDPWARAYVEEALGMRVKPCLSTPAGLRRRQEQVYRQQLTQHSIGLLQARDPESSAHITLSLAQKRLLLVVGFLCLVAIVLAPGTFFLSLAGAVVTLYAAIVMFRIYVTVRGAKSVDLIEVPREDIEALTDLPVYTILCPLYREAGVLPQLIKACADLEYPKSKLDVKLLLEEDDLETLDVVFASALPPNFDVIVVPAEGPRTKPKACNYGLQFARGEYCVIYDAEDIPEPDQLKKALAVFRRSPADIGCVQAKLNYYNPRQNVVTKWFSLEYTAWFDFFLPGLVDLGLPVPLGGSSNHFRTQLLRDLGAWDPNNVTEDADLGMRLHRAGYRTALMESMTLEEANSDFVNWMRQRSRWGKGYFISWLVLMRHPRLLRRTVGGRALAAIQLTLGGTFVVALLNLLVWLLTLMWIMAQFNVIAFLFPNGIYYVGMIELVFGNFFFLYMGVWCASHRRSYDLTHAGALSPVYWLMASLAMLKASLQLVTKPTFWEKTVHGLYEHEPVGPAAVELVGAASTDAPGGD</sequence>
<evidence type="ECO:0000256" key="2">
    <source>
        <dbReference type="ARBA" id="ARBA00022676"/>
    </source>
</evidence>
<feature type="transmembrane region" description="Helical" evidence="7">
    <location>
        <begin position="497"/>
        <end position="528"/>
    </location>
</feature>
<dbReference type="GO" id="GO:0016757">
    <property type="term" value="F:glycosyltransferase activity"/>
    <property type="evidence" value="ECO:0007669"/>
    <property type="project" value="UniProtKB-KW"/>
</dbReference>
<accession>A0A934NFK6</accession>
<feature type="transmembrane region" description="Helical" evidence="7">
    <location>
        <begin position="540"/>
        <end position="563"/>
    </location>
</feature>
<evidence type="ECO:0000256" key="3">
    <source>
        <dbReference type="ARBA" id="ARBA00022679"/>
    </source>
</evidence>
<dbReference type="GO" id="GO:0016020">
    <property type="term" value="C:membrane"/>
    <property type="evidence" value="ECO:0007669"/>
    <property type="project" value="UniProtKB-SubCell"/>
</dbReference>
<organism evidence="10 11">
    <name type="scientific">Candidatus Amunia macphersoniae</name>
    <dbReference type="NCBI Taxonomy" id="3127014"/>
    <lineage>
        <taxon>Bacteria</taxon>
        <taxon>Bacillati</taxon>
        <taxon>Candidatus Dormiibacterota</taxon>
        <taxon>Candidatus Dormibacteria</taxon>
        <taxon>Candidatus Aeolococcales</taxon>
        <taxon>Candidatus Aeolococcaceae</taxon>
        <taxon>Candidatus Amunia</taxon>
    </lineage>
</organism>
<evidence type="ECO:0000259" key="8">
    <source>
        <dbReference type="Pfam" id="PF05157"/>
    </source>
</evidence>
<gene>
    <name evidence="10" type="ORF">JF887_02185</name>
</gene>
<evidence type="ECO:0000256" key="7">
    <source>
        <dbReference type="SAM" id="Phobius"/>
    </source>
</evidence>
<dbReference type="PANTHER" id="PTHR43867">
    <property type="entry name" value="CELLULOSE SYNTHASE CATALYTIC SUBUNIT A [UDP-FORMING]"/>
    <property type="match status" value="1"/>
</dbReference>
<dbReference type="SUPFAM" id="SSF160246">
    <property type="entry name" value="EspE N-terminal domain-like"/>
    <property type="match status" value="1"/>
</dbReference>
<evidence type="ECO:0000313" key="11">
    <source>
        <dbReference type="Proteomes" id="UP000614410"/>
    </source>
</evidence>
<dbReference type="Pfam" id="PF13632">
    <property type="entry name" value="Glyco_trans_2_3"/>
    <property type="match status" value="1"/>
</dbReference>
<feature type="domain" description="Glycosyltransferase 2-like" evidence="9">
    <location>
        <begin position="334"/>
        <end position="529"/>
    </location>
</feature>
<evidence type="ECO:0000259" key="9">
    <source>
        <dbReference type="Pfam" id="PF13632"/>
    </source>
</evidence>
<evidence type="ECO:0000256" key="4">
    <source>
        <dbReference type="ARBA" id="ARBA00022692"/>
    </source>
</evidence>
<keyword evidence="6 7" id="KW-0472">Membrane</keyword>
<dbReference type="InterPro" id="IPR001173">
    <property type="entry name" value="Glyco_trans_2-like"/>
</dbReference>
<evidence type="ECO:0000313" key="10">
    <source>
        <dbReference type="EMBL" id="MBJ7608226.1"/>
    </source>
</evidence>
<dbReference type="CDD" id="cd06427">
    <property type="entry name" value="CESA_like_2"/>
    <property type="match status" value="1"/>
</dbReference>
<keyword evidence="2" id="KW-0328">Glycosyltransferase</keyword>
<feature type="transmembrane region" description="Helical" evidence="7">
    <location>
        <begin position="180"/>
        <end position="197"/>
    </location>
</feature>
<name>A0A934NFK6_9BACT</name>
<evidence type="ECO:0000256" key="6">
    <source>
        <dbReference type="ARBA" id="ARBA00023136"/>
    </source>
</evidence>
<feature type="domain" description="Type II secretion system protein GspE N-terminal" evidence="8">
    <location>
        <begin position="66"/>
        <end position="153"/>
    </location>
</feature>
<dbReference type="Pfam" id="PF05157">
    <property type="entry name" value="MshEN"/>
    <property type="match status" value="1"/>
</dbReference>
<evidence type="ECO:0000256" key="1">
    <source>
        <dbReference type="ARBA" id="ARBA00004141"/>
    </source>
</evidence>
<keyword evidence="4 7" id="KW-0812">Transmembrane</keyword>
<keyword evidence="3" id="KW-0808">Transferase</keyword>
<dbReference type="Gene3D" id="3.30.300.160">
    <property type="entry name" value="Type II secretion system, protein E, N-terminal domain"/>
    <property type="match status" value="1"/>
</dbReference>
<keyword evidence="5 7" id="KW-1133">Transmembrane helix</keyword>
<dbReference type="Proteomes" id="UP000614410">
    <property type="component" value="Unassembled WGS sequence"/>
</dbReference>
<dbReference type="Gene3D" id="3.90.550.10">
    <property type="entry name" value="Spore Coat Polysaccharide Biosynthesis Protein SpsA, Chain A"/>
    <property type="match status" value="1"/>
</dbReference>
<dbReference type="EMBL" id="JAEKNN010000009">
    <property type="protein sequence ID" value="MBJ7608226.1"/>
    <property type="molecule type" value="Genomic_DNA"/>
</dbReference>
<dbReference type="SUPFAM" id="SSF53448">
    <property type="entry name" value="Nucleotide-diphospho-sugar transferases"/>
    <property type="match status" value="1"/>
</dbReference>
<comment type="caution">
    <text evidence="10">The sequence shown here is derived from an EMBL/GenBank/DDBJ whole genome shotgun (WGS) entry which is preliminary data.</text>
</comment>
<protein>
    <submittedName>
        <fullName evidence="10">Glycosyltransferase</fullName>
    </submittedName>
</protein>
<comment type="subcellular location">
    <subcellularLocation>
        <location evidence="1">Membrane</location>
        <topology evidence="1">Multi-pass membrane protein</topology>
    </subcellularLocation>
</comment>
<dbReference type="InterPro" id="IPR037257">
    <property type="entry name" value="T2SS_E_N_sf"/>
</dbReference>
<dbReference type="PANTHER" id="PTHR43867:SF2">
    <property type="entry name" value="CELLULOSE SYNTHASE CATALYTIC SUBUNIT A [UDP-FORMING]"/>
    <property type="match status" value="1"/>
</dbReference>
<proteinExistence type="predicted"/>
<dbReference type="InterPro" id="IPR029044">
    <property type="entry name" value="Nucleotide-diphossugar_trans"/>
</dbReference>
<dbReference type="InterPro" id="IPR050321">
    <property type="entry name" value="Glycosyltr_2/OpgH_subfam"/>
</dbReference>
<evidence type="ECO:0000256" key="5">
    <source>
        <dbReference type="ARBA" id="ARBA00022989"/>
    </source>
</evidence>
<dbReference type="AlphaFoldDB" id="A0A934NFK6"/>